<comment type="similarity">
    <text evidence="6">Belongs to the binding-protein-dependent transport system permease family. CysTW subfamily.</text>
</comment>
<dbReference type="RefSeq" id="WP_057789321.1">
    <property type="nucleotide sequence ID" value="NZ_LAXJ01000002.1"/>
</dbReference>
<dbReference type="NCBIfam" id="TIGR02138">
    <property type="entry name" value="phosphate_pstC"/>
    <property type="match status" value="1"/>
</dbReference>
<evidence type="ECO:0000259" key="7">
    <source>
        <dbReference type="PROSITE" id="PS50928"/>
    </source>
</evidence>
<dbReference type="SUPFAM" id="SSF161098">
    <property type="entry name" value="MetI-like"/>
    <property type="match status" value="1"/>
</dbReference>
<evidence type="ECO:0000313" key="8">
    <source>
        <dbReference type="EMBL" id="KRS14298.1"/>
    </source>
</evidence>
<keyword evidence="3 5" id="KW-1133">Transmembrane helix</keyword>
<dbReference type="InterPro" id="IPR022182">
    <property type="entry name" value="PstC_N"/>
</dbReference>
<comment type="caution">
    <text evidence="8">The sequence shown here is derived from an EMBL/GenBank/DDBJ whole genome shotgun (WGS) entry which is preliminary data.</text>
</comment>
<feature type="domain" description="ABC transmembrane type-1" evidence="7">
    <location>
        <begin position="260"/>
        <end position="478"/>
    </location>
</feature>
<feature type="transmembrane region" description="Helical" evidence="5">
    <location>
        <begin position="457"/>
        <end position="482"/>
    </location>
</feature>
<dbReference type="Pfam" id="PF00528">
    <property type="entry name" value="BPD_transp_1"/>
    <property type="match status" value="1"/>
</dbReference>
<dbReference type="Gene3D" id="1.10.3720.10">
    <property type="entry name" value="MetI-like"/>
    <property type="match status" value="1"/>
</dbReference>
<dbReference type="AlphaFoldDB" id="A0A0T5NZH7"/>
<keyword evidence="6" id="KW-0997">Cell inner membrane</keyword>
<protein>
    <recommendedName>
        <fullName evidence="6">Phosphate transport system permease protein</fullName>
    </recommendedName>
</protein>
<dbReference type="InterPro" id="IPR035906">
    <property type="entry name" value="MetI-like_sf"/>
</dbReference>
<keyword evidence="2 5" id="KW-0812">Transmembrane</keyword>
<dbReference type="PANTHER" id="PTHR42727:SF1">
    <property type="entry name" value="PHOSPHATE TRANSPORT SYSTEM PERMEASE"/>
    <property type="match status" value="1"/>
</dbReference>
<keyword evidence="4 5" id="KW-0472">Membrane</keyword>
<dbReference type="Pfam" id="PF12501">
    <property type="entry name" value="DUF3708"/>
    <property type="match status" value="1"/>
</dbReference>
<dbReference type="PROSITE" id="PS50928">
    <property type="entry name" value="ABC_TM1"/>
    <property type="match status" value="1"/>
</dbReference>
<dbReference type="Proteomes" id="UP000051295">
    <property type="component" value="Unassembled WGS sequence"/>
</dbReference>
<feature type="transmembrane region" description="Helical" evidence="5">
    <location>
        <begin position="305"/>
        <end position="325"/>
    </location>
</feature>
<proteinExistence type="inferred from homology"/>
<organism evidence="8 9">
    <name type="scientific">Roseovarius atlanticus</name>
    <dbReference type="NCBI Taxonomy" id="1641875"/>
    <lineage>
        <taxon>Bacteria</taxon>
        <taxon>Pseudomonadati</taxon>
        <taxon>Pseudomonadota</taxon>
        <taxon>Alphaproteobacteria</taxon>
        <taxon>Rhodobacterales</taxon>
        <taxon>Roseobacteraceae</taxon>
        <taxon>Roseovarius</taxon>
    </lineage>
</organism>
<evidence type="ECO:0000256" key="6">
    <source>
        <dbReference type="RuleBase" id="RU363054"/>
    </source>
</evidence>
<dbReference type="GO" id="GO:0006817">
    <property type="term" value="P:phosphate ion transport"/>
    <property type="evidence" value="ECO:0007669"/>
    <property type="project" value="UniProtKB-KW"/>
</dbReference>
<dbReference type="STRING" id="1641875.XM53_00755"/>
<comment type="subcellular location">
    <subcellularLocation>
        <location evidence="6">Cell inner membrane</location>
        <topology evidence="6">Multi-pass membrane protein</topology>
    </subcellularLocation>
    <subcellularLocation>
        <location evidence="1 5">Cell membrane</location>
        <topology evidence="1 5">Multi-pass membrane protein</topology>
    </subcellularLocation>
</comment>
<reference evidence="8 9" key="1">
    <citation type="submission" date="2015-04" db="EMBL/GenBank/DDBJ databases">
        <title>The draft genome sequence of Roseovarius sp.R12b.</title>
        <authorList>
            <person name="Li G."/>
            <person name="Lai Q."/>
            <person name="Shao Z."/>
            <person name="Yan P."/>
        </authorList>
    </citation>
    <scope>NUCLEOTIDE SEQUENCE [LARGE SCALE GENOMIC DNA]</scope>
    <source>
        <strain evidence="8 9">R12B</strain>
    </source>
</reference>
<dbReference type="PATRIC" id="fig|1641875.4.peg.1236"/>
<keyword evidence="9" id="KW-1185">Reference proteome</keyword>
<feature type="transmembrane region" description="Helical" evidence="5">
    <location>
        <begin position="259"/>
        <end position="285"/>
    </location>
</feature>
<evidence type="ECO:0000256" key="2">
    <source>
        <dbReference type="ARBA" id="ARBA00022692"/>
    </source>
</evidence>
<gene>
    <name evidence="8" type="ORF">XM53_00755</name>
</gene>
<evidence type="ECO:0000256" key="5">
    <source>
        <dbReference type="RuleBase" id="RU363032"/>
    </source>
</evidence>
<evidence type="ECO:0000313" key="9">
    <source>
        <dbReference type="Proteomes" id="UP000051295"/>
    </source>
</evidence>
<dbReference type="OrthoDB" id="9785113at2"/>
<comment type="function">
    <text evidence="6">Part of the binding-protein-dependent transport system for phosphate; probably responsible for the translocation of the substrate across the membrane.</text>
</comment>
<dbReference type="EMBL" id="LAXJ01000002">
    <property type="protein sequence ID" value="KRS14298.1"/>
    <property type="molecule type" value="Genomic_DNA"/>
</dbReference>
<keyword evidence="6" id="KW-0592">Phosphate transport</keyword>
<name>A0A0T5NZH7_9RHOB</name>
<evidence type="ECO:0000256" key="1">
    <source>
        <dbReference type="ARBA" id="ARBA00004651"/>
    </source>
</evidence>
<dbReference type="CDD" id="cd06261">
    <property type="entry name" value="TM_PBP2"/>
    <property type="match status" value="1"/>
</dbReference>
<feature type="transmembrane region" description="Helical" evidence="5">
    <location>
        <begin position="332"/>
        <end position="354"/>
    </location>
</feature>
<dbReference type="GO" id="GO:0005886">
    <property type="term" value="C:plasma membrane"/>
    <property type="evidence" value="ECO:0007669"/>
    <property type="project" value="UniProtKB-SubCell"/>
</dbReference>
<feature type="transmembrane region" description="Helical" evidence="5">
    <location>
        <begin position="162"/>
        <end position="180"/>
    </location>
</feature>
<accession>A0A0T5NZH7</accession>
<dbReference type="InterPro" id="IPR000515">
    <property type="entry name" value="MetI-like"/>
</dbReference>
<dbReference type="GO" id="GO:0005315">
    <property type="term" value="F:phosphate transmembrane transporter activity"/>
    <property type="evidence" value="ECO:0007669"/>
    <property type="project" value="InterPro"/>
</dbReference>
<keyword evidence="6" id="KW-1003">Cell membrane</keyword>
<feature type="transmembrane region" description="Helical" evidence="5">
    <location>
        <begin position="200"/>
        <end position="221"/>
    </location>
</feature>
<evidence type="ECO:0000256" key="4">
    <source>
        <dbReference type="ARBA" id="ARBA00023136"/>
    </source>
</evidence>
<dbReference type="PANTHER" id="PTHR42727">
    <property type="entry name" value="PHOSPHATE TRANSPORT SYSTEM PERMEASE PROTEIN"/>
    <property type="match status" value="1"/>
</dbReference>
<evidence type="ECO:0000256" key="3">
    <source>
        <dbReference type="ARBA" id="ARBA00022989"/>
    </source>
</evidence>
<dbReference type="InterPro" id="IPR011864">
    <property type="entry name" value="Phosphate_PstC"/>
</dbReference>
<keyword evidence="5" id="KW-0813">Transport</keyword>
<sequence>MPTLWLFLIVLGIAAVGYVLGRGRALQSVGGDNRKLHSLPSYYGANVLIKVVVPAFLLMIAWLLIQPIVVSNTISGMIPDRSVDNTGSLGLVMAEVRRTAEGLDNAVAQGLMDEDFVNSARADLADVTQRLKDAGQIVTSEVTQPILNAAQRYRVMNATGNLMMTVAVLVLAVLGALWGLRESQGDFRARNTVEQSIRALLIGAASIAILTTVGIILSLVFNTIEFFRLYPASDFFFGTNWAPSFSGRGGSSDLGVIPLLWGTFYISIVALAVAVPIGLFAAIYLSEYASPKVRSVAKPLLEVLAGIPTIVYGLFALLTVGPLLLKVFGDDGLGIMQAGTAVMTAGLVMGIMLIPFVSSLSDDIINAVPQAMRDGSYGLGATQSETIRQVVLPAALPGIVGAILLAASRAIGETMIVVLGAGAAARLSLNPFEAMTTVTAKIVSQLTGDADFASPEALVAFALGMTLFVITLCLNVFALYIVRKYREQYE</sequence>
<feature type="transmembrane region" description="Helical" evidence="5">
    <location>
        <begin position="45"/>
        <end position="65"/>
    </location>
</feature>